<feature type="region of interest" description="Disordered" evidence="1">
    <location>
        <begin position="1"/>
        <end position="27"/>
    </location>
</feature>
<sequence length="191" mass="21975">MENFARDISETLPTVEGAKRSPRGTPKRLTHVSLPKLIIKPYKGREPIQIPTGQAELFIQVIAAEQHTPVHMLLPLPVFPESPTRSSYRRSKGEHPDPYLVDPPTPATIQFTKIEEAELMQWQETVGGMREAHAKALDQLEDNPRDTQLRQEVRRLRLEREKQATAIAQIHDHRRIRKAFRKDFNGVLLGW</sequence>
<keyword evidence="3" id="KW-1185">Reference proteome</keyword>
<organism evidence="2 3">
    <name type="scientific">Xylaria grammica</name>
    <dbReference type="NCBI Taxonomy" id="363999"/>
    <lineage>
        <taxon>Eukaryota</taxon>
        <taxon>Fungi</taxon>
        <taxon>Dikarya</taxon>
        <taxon>Ascomycota</taxon>
        <taxon>Pezizomycotina</taxon>
        <taxon>Sordariomycetes</taxon>
        <taxon>Xylariomycetidae</taxon>
        <taxon>Xylariales</taxon>
        <taxon>Xylariaceae</taxon>
        <taxon>Xylaria</taxon>
    </lineage>
</organism>
<protein>
    <submittedName>
        <fullName evidence="2">Uncharacterized protein</fullName>
    </submittedName>
</protein>
<proteinExistence type="predicted"/>
<dbReference type="AlphaFoldDB" id="A0A439DAT8"/>
<feature type="region of interest" description="Disordered" evidence="1">
    <location>
        <begin position="81"/>
        <end position="103"/>
    </location>
</feature>
<reference evidence="2 3" key="1">
    <citation type="submission" date="2018-12" db="EMBL/GenBank/DDBJ databases">
        <title>Draft genome sequence of Xylaria grammica IHI A82.</title>
        <authorList>
            <person name="Buettner E."/>
            <person name="Kellner H."/>
        </authorList>
    </citation>
    <scope>NUCLEOTIDE SEQUENCE [LARGE SCALE GENOMIC DNA]</scope>
    <source>
        <strain evidence="2 3">IHI A82</strain>
    </source>
</reference>
<evidence type="ECO:0000256" key="1">
    <source>
        <dbReference type="SAM" id="MobiDB-lite"/>
    </source>
</evidence>
<evidence type="ECO:0000313" key="3">
    <source>
        <dbReference type="Proteomes" id="UP000286045"/>
    </source>
</evidence>
<comment type="caution">
    <text evidence="2">The sequence shown here is derived from an EMBL/GenBank/DDBJ whole genome shotgun (WGS) entry which is preliminary data.</text>
</comment>
<evidence type="ECO:0000313" key="2">
    <source>
        <dbReference type="EMBL" id="RWA11523.1"/>
    </source>
</evidence>
<gene>
    <name evidence="2" type="ORF">EKO27_g3592</name>
</gene>
<accession>A0A439DAT8</accession>
<dbReference type="Proteomes" id="UP000286045">
    <property type="component" value="Unassembled WGS sequence"/>
</dbReference>
<name>A0A439DAT8_9PEZI</name>
<dbReference type="EMBL" id="RYZI01000077">
    <property type="protein sequence ID" value="RWA11523.1"/>
    <property type="molecule type" value="Genomic_DNA"/>
</dbReference>